<gene>
    <name evidence="9" type="ORF">C2S53_018326</name>
</gene>
<keyword evidence="10" id="KW-1185">Reference proteome</keyword>
<dbReference type="AlphaFoldDB" id="A0AAD4IX01"/>
<comment type="catalytic activity">
    <reaction evidence="6">
        <text>[protein]-dithiol + NAD(+) = [protein]-disulfide + NADH + H(+)</text>
        <dbReference type="Rhea" id="RHEA:18749"/>
        <dbReference type="Rhea" id="RHEA-COMP:10593"/>
        <dbReference type="Rhea" id="RHEA-COMP:10594"/>
        <dbReference type="ChEBI" id="CHEBI:15378"/>
        <dbReference type="ChEBI" id="CHEBI:29950"/>
        <dbReference type="ChEBI" id="CHEBI:50058"/>
        <dbReference type="ChEBI" id="CHEBI:57540"/>
        <dbReference type="ChEBI" id="CHEBI:57945"/>
        <dbReference type="EC" id="1.8.1.8"/>
    </reaction>
</comment>
<evidence type="ECO:0000313" key="9">
    <source>
        <dbReference type="EMBL" id="KAH6822603.1"/>
    </source>
</evidence>
<sequence length="586" mass="66196">MGINDEVEFQVETTNRDGPFDLSSILCSPNRDYLVRNNGDQVKADSLKGKKVGLYFSASWCGPCQRFTPNLVEVYNELQKHSNFEIVFVSGDEDDKSFDEYFSKMPWHAIPFSDSVTREKLDALFTVSGIPHLVILNEDGEVLTREGVEVIQEYEAEGYPFTSEHIEKLKEQEEEAKRNQSLKTLLVSHFRDYVITSDGKKVPVAELEGKTVGLYFLLATYNGCLAFNPKLIEVYKSLKEQGANFEIVMIPLDDDEPSFQEEFATLPWFSLPVKDKSCSKLVRYFELNSLPTVVVIGPDGKTLHSNVVEAIEEHGVKAYPFTPEKFVELEELEKAKREAQTLESVLVSEDCDFVIGKDGIRVPVSDLVGKNVLLYFSAHWCPPCRAFLPALTQAYKEIKEKGDPLEVIFISSDRDQASFDEFFSKMPWLALPFGDKRKQSLSRSFKVRGIPMVVAIGPTGKTVATDAREQIMSHGAQAYPFTAERLKEIEASYEKMAEGWPEKVKHATHDHELVLTKRQFFTCDGCNEEGRVWSYYCDECDFDLHPKCALDDGKGAEIEFEGTGAVGEEKATAEGWVCDGEKCYKE</sequence>
<dbReference type="PANTHER" id="PTHR13871:SF104">
    <property type="entry name" value="NUCLEOREDOXIN 1 ISOFORM X1-RELATED"/>
    <property type="match status" value="1"/>
</dbReference>
<dbReference type="EMBL" id="SDAM02001264">
    <property type="protein sequence ID" value="KAH6822603.1"/>
    <property type="molecule type" value="Genomic_DNA"/>
</dbReference>
<dbReference type="InterPro" id="IPR013766">
    <property type="entry name" value="Thioredoxin_domain"/>
</dbReference>
<dbReference type="Pfam" id="PF13905">
    <property type="entry name" value="Thioredoxin_8"/>
    <property type="match status" value="3"/>
</dbReference>
<dbReference type="InterPro" id="IPR045870">
    <property type="entry name" value="TryX_NRX_thioredoxin_dom"/>
</dbReference>
<dbReference type="InterPro" id="IPR004146">
    <property type="entry name" value="DC1"/>
</dbReference>
<dbReference type="InterPro" id="IPR046349">
    <property type="entry name" value="C1-like_sf"/>
</dbReference>
<dbReference type="PROSITE" id="PS00194">
    <property type="entry name" value="THIOREDOXIN_1"/>
    <property type="match status" value="1"/>
</dbReference>
<protein>
    <recommendedName>
        <fullName evidence="1">protein-disulfide reductase</fullName>
        <ecNumber evidence="1">1.8.1.8</ecNumber>
    </recommendedName>
</protein>
<evidence type="ECO:0000256" key="3">
    <source>
        <dbReference type="ARBA" id="ARBA00023002"/>
    </source>
</evidence>
<dbReference type="InterPro" id="IPR036249">
    <property type="entry name" value="Thioredoxin-like_sf"/>
</dbReference>
<dbReference type="PANTHER" id="PTHR13871">
    <property type="entry name" value="THIOREDOXIN"/>
    <property type="match status" value="1"/>
</dbReference>
<evidence type="ECO:0000256" key="5">
    <source>
        <dbReference type="ARBA" id="ARBA00025782"/>
    </source>
</evidence>
<evidence type="ECO:0000313" key="10">
    <source>
        <dbReference type="Proteomes" id="UP001190926"/>
    </source>
</evidence>
<comment type="caution">
    <text evidence="9">The sequence shown here is derived from an EMBL/GenBank/DDBJ whole genome shotgun (WGS) entry which is preliminary data.</text>
</comment>
<evidence type="ECO:0000256" key="6">
    <source>
        <dbReference type="ARBA" id="ARBA00047388"/>
    </source>
</evidence>
<dbReference type="InterPro" id="IPR052259">
    <property type="entry name" value="Nucleoredoxin-like"/>
</dbReference>
<keyword evidence="3" id="KW-0560">Oxidoreductase</keyword>
<dbReference type="EC" id="1.8.1.8" evidence="1"/>
<evidence type="ECO:0000256" key="2">
    <source>
        <dbReference type="ARBA" id="ARBA00022737"/>
    </source>
</evidence>
<dbReference type="SUPFAM" id="SSF52833">
    <property type="entry name" value="Thioredoxin-like"/>
    <property type="match status" value="3"/>
</dbReference>
<dbReference type="Gene3D" id="3.40.30.10">
    <property type="entry name" value="Glutaredoxin"/>
    <property type="match status" value="3"/>
</dbReference>
<name>A0AAD4IX01_PERFH</name>
<organism evidence="9 10">
    <name type="scientific">Perilla frutescens var. hirtella</name>
    <name type="common">Perilla citriodora</name>
    <name type="synonym">Perilla setoyensis</name>
    <dbReference type="NCBI Taxonomy" id="608512"/>
    <lineage>
        <taxon>Eukaryota</taxon>
        <taxon>Viridiplantae</taxon>
        <taxon>Streptophyta</taxon>
        <taxon>Embryophyta</taxon>
        <taxon>Tracheophyta</taxon>
        <taxon>Spermatophyta</taxon>
        <taxon>Magnoliopsida</taxon>
        <taxon>eudicotyledons</taxon>
        <taxon>Gunneridae</taxon>
        <taxon>Pentapetalae</taxon>
        <taxon>asterids</taxon>
        <taxon>lamiids</taxon>
        <taxon>Lamiales</taxon>
        <taxon>Lamiaceae</taxon>
        <taxon>Nepetoideae</taxon>
        <taxon>Elsholtzieae</taxon>
        <taxon>Perilla</taxon>
    </lineage>
</organism>
<evidence type="ECO:0000256" key="4">
    <source>
        <dbReference type="ARBA" id="ARBA00023027"/>
    </source>
</evidence>
<feature type="domain" description="Thioredoxin" evidence="8">
    <location>
        <begin position="336"/>
        <end position="491"/>
    </location>
</feature>
<keyword evidence="4" id="KW-0520">NAD</keyword>
<feature type="domain" description="Thioredoxin" evidence="8">
    <location>
        <begin position="22"/>
        <end position="171"/>
    </location>
</feature>
<dbReference type="SUPFAM" id="SSF57889">
    <property type="entry name" value="Cysteine-rich domain"/>
    <property type="match status" value="1"/>
</dbReference>
<dbReference type="Pfam" id="PF03107">
    <property type="entry name" value="C1_2"/>
    <property type="match status" value="1"/>
</dbReference>
<dbReference type="InterPro" id="IPR012336">
    <property type="entry name" value="Thioredoxin-like_fold"/>
</dbReference>
<comment type="catalytic activity">
    <reaction evidence="7">
        <text>[protein]-dithiol + NADP(+) = [protein]-disulfide + NADPH + H(+)</text>
        <dbReference type="Rhea" id="RHEA:18753"/>
        <dbReference type="Rhea" id="RHEA-COMP:10593"/>
        <dbReference type="Rhea" id="RHEA-COMP:10594"/>
        <dbReference type="ChEBI" id="CHEBI:15378"/>
        <dbReference type="ChEBI" id="CHEBI:29950"/>
        <dbReference type="ChEBI" id="CHEBI:50058"/>
        <dbReference type="ChEBI" id="CHEBI:57783"/>
        <dbReference type="ChEBI" id="CHEBI:58349"/>
        <dbReference type="EC" id="1.8.1.8"/>
    </reaction>
</comment>
<dbReference type="PROSITE" id="PS51352">
    <property type="entry name" value="THIOREDOXIN_2"/>
    <property type="match status" value="2"/>
</dbReference>
<comment type="similarity">
    <text evidence="5">Belongs to the nucleoredoxin family.</text>
</comment>
<keyword evidence="2" id="KW-0677">Repeat</keyword>
<evidence type="ECO:0000256" key="7">
    <source>
        <dbReference type="ARBA" id="ARBA00047804"/>
    </source>
</evidence>
<evidence type="ECO:0000259" key="8">
    <source>
        <dbReference type="PROSITE" id="PS51352"/>
    </source>
</evidence>
<reference evidence="9 10" key="1">
    <citation type="journal article" date="2021" name="Nat. Commun.">
        <title>Incipient diploidization of the medicinal plant Perilla within 10,000 years.</title>
        <authorList>
            <person name="Zhang Y."/>
            <person name="Shen Q."/>
            <person name="Leng L."/>
            <person name="Zhang D."/>
            <person name="Chen S."/>
            <person name="Shi Y."/>
            <person name="Ning Z."/>
            <person name="Chen S."/>
        </authorList>
    </citation>
    <scope>NUCLEOTIDE SEQUENCE [LARGE SCALE GENOMIC DNA]</scope>
    <source>
        <strain evidence="10">cv. PC099</strain>
    </source>
</reference>
<dbReference type="CDD" id="cd03009">
    <property type="entry name" value="TryX_like_TryX_NRX"/>
    <property type="match status" value="2"/>
</dbReference>
<dbReference type="Proteomes" id="UP001190926">
    <property type="component" value="Unassembled WGS sequence"/>
</dbReference>
<dbReference type="GO" id="GO:0004791">
    <property type="term" value="F:thioredoxin-disulfide reductase (NADPH) activity"/>
    <property type="evidence" value="ECO:0007669"/>
    <property type="project" value="InterPro"/>
</dbReference>
<dbReference type="InterPro" id="IPR017937">
    <property type="entry name" value="Thioredoxin_CS"/>
</dbReference>
<accession>A0AAD4IX01</accession>
<proteinExistence type="inferred from homology"/>
<evidence type="ECO:0000256" key="1">
    <source>
        <dbReference type="ARBA" id="ARBA00012612"/>
    </source>
</evidence>